<keyword evidence="3" id="KW-0677">Repeat</keyword>
<comment type="caution">
    <text evidence="7">The sequence shown here is derived from an EMBL/GenBank/DDBJ whole genome shotgun (WGS) entry which is preliminary data.</text>
</comment>
<dbReference type="OrthoDB" id="28112at2759"/>
<dbReference type="AlphaFoldDB" id="A0A061J765"/>
<evidence type="ECO:0000313" key="8">
    <source>
        <dbReference type="Proteomes" id="UP000031737"/>
    </source>
</evidence>
<evidence type="ECO:0000256" key="5">
    <source>
        <dbReference type="SAM" id="MobiDB-lite"/>
    </source>
</evidence>
<reference evidence="7 8" key="1">
    <citation type="submission" date="2013-07" db="EMBL/GenBank/DDBJ databases">
        <authorList>
            <person name="Stoco P.H."/>
            <person name="Wagner G."/>
            <person name="Gerber A."/>
            <person name="Zaha A."/>
            <person name="Thompson C."/>
            <person name="Bartholomeu D.C."/>
            <person name="Luckemeyer D.D."/>
            <person name="Bahia D."/>
            <person name="Loreto E."/>
            <person name="Prestes E.B."/>
            <person name="Lima F.M."/>
            <person name="Rodrigues-Luiz G."/>
            <person name="Vallejo G.A."/>
            <person name="Filho J.F."/>
            <person name="Monteiro K.M."/>
            <person name="Tyler K.M."/>
            <person name="de Almeida L.G."/>
            <person name="Ortiz M.F."/>
            <person name="Siervo M.A."/>
            <person name="de Moraes M.H."/>
            <person name="Cunha O.L."/>
            <person name="Mendonca-Neto R."/>
            <person name="Silva R."/>
            <person name="Teixeira S.M."/>
            <person name="Murta S.M."/>
            <person name="Sincero T.C."/>
            <person name="Mendes T.A."/>
            <person name="Urmenyi T.P."/>
            <person name="Silva V.G."/>
            <person name="da Rocha W.D."/>
            <person name="Andersson B."/>
            <person name="Romanha A.J."/>
            <person name="Steindel M."/>
            <person name="de Vasconcelos A.T."/>
            <person name="Grisard E.C."/>
        </authorList>
    </citation>
    <scope>NUCLEOTIDE SEQUENCE [LARGE SCALE GENOMIC DNA]</scope>
    <source>
        <strain evidence="7 8">SC58</strain>
    </source>
</reference>
<dbReference type="VEuPathDB" id="TriTrypDB:TRSC58_02307"/>
<evidence type="ECO:0000256" key="4">
    <source>
        <dbReference type="ARBA" id="ARBA00023242"/>
    </source>
</evidence>
<keyword evidence="8" id="KW-1185">Reference proteome</keyword>
<dbReference type="InterPro" id="IPR013949">
    <property type="entry name" value="Utp6"/>
</dbReference>
<comment type="subcellular location">
    <subcellularLocation>
        <location evidence="1">Nucleus</location>
        <location evidence="1">Nucleolus</location>
    </subcellularLocation>
</comment>
<dbReference type="PANTHER" id="PTHR23271">
    <property type="entry name" value="HEPATOCELLULAR CARCINOMA-ASSOCIATED ANTIGEN 66"/>
    <property type="match status" value="1"/>
</dbReference>
<feature type="region of interest" description="Disordered" evidence="5">
    <location>
        <begin position="568"/>
        <end position="605"/>
    </location>
</feature>
<dbReference type="InterPro" id="IPR055347">
    <property type="entry name" value="UTP6_N"/>
</dbReference>
<evidence type="ECO:0000256" key="2">
    <source>
        <dbReference type="ARBA" id="ARBA00022552"/>
    </source>
</evidence>
<dbReference type="GO" id="GO:0000462">
    <property type="term" value="P:maturation of SSU-rRNA from tricistronic rRNA transcript (SSU-rRNA, 5.8S rRNA, LSU-rRNA)"/>
    <property type="evidence" value="ECO:0007669"/>
    <property type="project" value="InterPro"/>
</dbReference>
<evidence type="ECO:0000256" key="3">
    <source>
        <dbReference type="ARBA" id="ARBA00022737"/>
    </source>
</evidence>
<dbReference type="PANTHER" id="PTHR23271:SF1">
    <property type="entry name" value="U3 SMALL NUCLEOLAR RNA-ASSOCIATED PROTEIN 6 HOMOLOG"/>
    <property type="match status" value="1"/>
</dbReference>
<accession>A0A061J765</accession>
<dbReference type="GO" id="GO:0030515">
    <property type="term" value="F:snoRNA binding"/>
    <property type="evidence" value="ECO:0007669"/>
    <property type="project" value="InterPro"/>
</dbReference>
<dbReference type="EMBL" id="AUPL01002307">
    <property type="protein sequence ID" value="ESL09966.1"/>
    <property type="molecule type" value="Genomic_DNA"/>
</dbReference>
<gene>
    <name evidence="7" type="ORF">TRSC58_02307</name>
</gene>
<evidence type="ECO:0000256" key="1">
    <source>
        <dbReference type="ARBA" id="ARBA00004604"/>
    </source>
</evidence>
<proteinExistence type="predicted"/>
<feature type="compositionally biased region" description="Acidic residues" evidence="5">
    <location>
        <begin position="584"/>
        <end position="593"/>
    </location>
</feature>
<organism evidence="7 8">
    <name type="scientific">Trypanosoma rangeli SC58</name>
    <dbReference type="NCBI Taxonomy" id="429131"/>
    <lineage>
        <taxon>Eukaryota</taxon>
        <taxon>Discoba</taxon>
        <taxon>Euglenozoa</taxon>
        <taxon>Kinetoplastea</taxon>
        <taxon>Metakinetoplastina</taxon>
        <taxon>Trypanosomatida</taxon>
        <taxon>Trypanosomatidae</taxon>
        <taxon>Trypanosoma</taxon>
        <taxon>Herpetosoma</taxon>
    </lineage>
</organism>
<dbReference type="GO" id="GO:0032040">
    <property type="term" value="C:small-subunit processome"/>
    <property type="evidence" value="ECO:0007669"/>
    <property type="project" value="TreeGrafter"/>
</dbReference>
<dbReference type="Proteomes" id="UP000031737">
    <property type="component" value="Unassembled WGS sequence"/>
</dbReference>
<protein>
    <recommendedName>
        <fullName evidence="6">U3 small nucleolar RNA-associated protein 6 N-terminal domain-containing protein</fullName>
    </recommendedName>
</protein>
<name>A0A061J765_TRYRA</name>
<sequence length="809" mass="89217">MARARAIDTRLEKLLPSLEEYFTSGFLTREETQEVARQRAHWEYRLVAKPLLLLDVQNAVAYELGLEKRIQEYCRTTKLVLRHRWAVLERIEAIYRIGIKHIKDKEESELLRNEFVRFLKAHNRHSSLSALYGELMVRYPTRSPLWVEAALYEGIEMGNTDNGRAIVQQAILTAGAQPEVWDAALLLELHFADRLLRGLVEEGANKAPHASEHDIVEELRAENAALANVVVDLALVRAVVEEALESPACGPRLVRLLLESAMRFSFTKSVVQELMASAASKMISTLTSGDASTGNASHHWSEAGLSRFMLDFLSIDVLMLDHGVTRDAALFLRSRGRLRASTPAERTAALVKAFAAALTLAQSERMSSFLVLGRLRETALAELRPLLEALQKLTSLSGVSTVCRRLLSGEHLSAEEAVQCLGGPTDATMLQRLAKGAAERVQAVVQGLQEAPASAKKVKHEEMSTKKTMWRLWPLLLPADRKAVETAAPRATTRFAAEDDVERLVLSQGDGEDDAALEHAVTLFLREFHLIGHDEGIEGIHQLRFEMATTPVVLWKVFHLLELRCKPKGASARGPSSISRDGDSDSDSDDDGDGVGQSKQGRATVDDTSYASAGLKFLASVPQGLLDPRAEEERLEGCWGLMSARVQALTGMRGSTTRADFIGCLQRSSSDAWVEGLRSLLRVACLCEPIPRRAHAEIAIPFLEAVALERGGKGSNAVQEARGAHERLLGMYALSKHPGSFPPLVQQVPRREGTSCRVAPAEINAIDWARLVVFERDVAKDLRRAKEAAARARRLSLAPQRLLSLLNAY</sequence>
<keyword evidence="2" id="KW-0698">rRNA processing</keyword>
<keyword evidence="4" id="KW-0539">Nucleus</keyword>
<evidence type="ECO:0000259" key="6">
    <source>
        <dbReference type="Pfam" id="PF08640"/>
    </source>
</evidence>
<evidence type="ECO:0000313" key="7">
    <source>
        <dbReference type="EMBL" id="ESL09966.1"/>
    </source>
</evidence>
<dbReference type="Pfam" id="PF08640">
    <property type="entry name" value="U3_assoc_6"/>
    <property type="match status" value="1"/>
</dbReference>
<dbReference type="GO" id="GO:0034388">
    <property type="term" value="C:Pwp2p-containing subcomplex of 90S preribosome"/>
    <property type="evidence" value="ECO:0007669"/>
    <property type="project" value="TreeGrafter"/>
</dbReference>
<dbReference type="Gene3D" id="1.25.40.10">
    <property type="entry name" value="Tetratricopeptide repeat domain"/>
    <property type="match status" value="1"/>
</dbReference>
<dbReference type="InterPro" id="IPR011990">
    <property type="entry name" value="TPR-like_helical_dom_sf"/>
</dbReference>
<feature type="domain" description="U3 small nucleolar RNA-associated protein 6 N-terminal" evidence="6">
    <location>
        <begin position="11"/>
        <end position="79"/>
    </location>
</feature>
<dbReference type="SUPFAM" id="SSF48452">
    <property type="entry name" value="TPR-like"/>
    <property type="match status" value="1"/>
</dbReference>